<dbReference type="FunFam" id="1.20.1250.20:FF:000134">
    <property type="entry name" value="MFS sugar transporter protein"/>
    <property type="match status" value="1"/>
</dbReference>
<dbReference type="InterPro" id="IPR003663">
    <property type="entry name" value="Sugar/inositol_transpt"/>
</dbReference>
<dbReference type="AlphaFoldDB" id="G4MKE5"/>
<dbReference type="Gene3D" id="1.20.1250.20">
    <property type="entry name" value="MFS general substrate transporter like domains"/>
    <property type="match status" value="1"/>
</dbReference>
<dbReference type="VEuPathDB" id="FungiDB:MGG_10530"/>
<evidence type="ECO:0000256" key="7">
    <source>
        <dbReference type="RuleBase" id="RU003346"/>
    </source>
</evidence>
<gene>
    <name evidence="11" type="ORF">MGG_10530</name>
</gene>
<dbReference type="InterPro" id="IPR005829">
    <property type="entry name" value="Sugar_transporter_CS"/>
</dbReference>
<dbReference type="GO" id="GO:0005351">
    <property type="term" value="F:carbohydrate:proton symporter activity"/>
    <property type="evidence" value="ECO:0007669"/>
    <property type="project" value="TreeGrafter"/>
</dbReference>
<dbReference type="SMR" id="G4MKE5"/>
<feature type="transmembrane region" description="Helical" evidence="9">
    <location>
        <begin position="311"/>
        <end position="331"/>
    </location>
</feature>
<feature type="region of interest" description="Disordered" evidence="8">
    <location>
        <begin position="502"/>
        <end position="531"/>
    </location>
</feature>
<dbReference type="InterPro" id="IPR020846">
    <property type="entry name" value="MFS_dom"/>
</dbReference>
<evidence type="ECO:0000256" key="9">
    <source>
        <dbReference type="SAM" id="Phobius"/>
    </source>
</evidence>
<dbReference type="PANTHER" id="PTHR48022:SF46">
    <property type="entry name" value="SUGAR TRANSPORTER, PUTATIVE (AFU_ORTHOLOGUE AFUA_1G11830)-RELATED"/>
    <property type="match status" value="1"/>
</dbReference>
<dbReference type="GeneID" id="2682165"/>
<reference key="2">
    <citation type="submission" date="2011-05" db="EMBL/GenBank/DDBJ databases">
        <title>The Genome Sequence of Magnaporthe oryzae 70-15.</title>
        <authorList>
            <consortium name="The Broad Institute Genome Sequencing Platform"/>
            <person name="Ma L.-J."/>
            <person name="Dead R."/>
            <person name="Young S.K."/>
            <person name="Zeng Q."/>
            <person name="Gargeya S."/>
            <person name="Fitzgerald M."/>
            <person name="Haas B."/>
            <person name="Abouelleil A."/>
            <person name="Alvarado L."/>
            <person name="Arachchi H.M."/>
            <person name="Berlin A."/>
            <person name="Brown A."/>
            <person name="Chapman S.B."/>
            <person name="Chen Z."/>
            <person name="Dunbar C."/>
            <person name="Freedman E."/>
            <person name="Gearin G."/>
            <person name="Gellesch M."/>
            <person name="Goldberg J."/>
            <person name="Griggs A."/>
            <person name="Gujja S."/>
            <person name="Heiman D."/>
            <person name="Howarth C."/>
            <person name="Larson L."/>
            <person name="Lui A."/>
            <person name="MacDonald P.J.P."/>
            <person name="Mehta T."/>
            <person name="Montmayeur A."/>
            <person name="Murphy C."/>
            <person name="Neiman D."/>
            <person name="Pearson M."/>
            <person name="Priest M."/>
            <person name="Roberts A."/>
            <person name="Saif S."/>
            <person name="Shea T."/>
            <person name="Shenoy N."/>
            <person name="Sisk P."/>
            <person name="Stolte C."/>
            <person name="Sykes S."/>
            <person name="Yandava C."/>
            <person name="Wortman J."/>
            <person name="Nusbaum C."/>
            <person name="Birren B."/>
        </authorList>
    </citation>
    <scope>NUCLEOTIDE SEQUENCE</scope>
    <source>
        <strain>70-15</strain>
    </source>
</reference>
<evidence type="ECO:0000256" key="8">
    <source>
        <dbReference type="SAM" id="MobiDB-lite"/>
    </source>
</evidence>
<feature type="transmembrane region" description="Helical" evidence="9">
    <location>
        <begin position="51"/>
        <end position="72"/>
    </location>
</feature>
<comment type="similarity">
    <text evidence="2 7">Belongs to the major facilitator superfamily. Sugar transporter (TC 2.A.1.1) family.</text>
</comment>
<sequence>MVSSTRAYNWYVCMVAAMAMVLYGYDASVFNSVQGSDHWLEWFDLNSATDAYMIGLINTAYTIGAIISGFFIGGPAADYFGRRWAIFGGCATTVVATFMQAFAPYHNIGVFIAGRVVIGLGQGNLIHDTISIAAGPVYINEMAPAEIRGVVMTFWQLFYSVGSFICFWTNYACSQNRTSLGHWDWRTVVILQALVPVIIMALIPWIPESPRWHIQRHGDVEGARAALRKVRETEEEVEVEVATIREAIEYEKELSQGSSYKALFRDASVRKRLYLAMVLNVGQQLTGQGTLNSYSTAIYKKVWPDVTTINLINALNATFGIIFTLNAAWTADRFGRRWLFIVGAIGMSLCMLAVPVVGLATPDIDGGRKTQPVGIAIVFLLFMFALFYKPSWGATTWIWTAEVFSMNVRAQAVGMCSQMQNVANTIFQQFFPKFLQDTGLKCLFFFMAINIVLAVFVYFLIPETKKVPLEEMDVLFGGVNHVDQGAEKLGLDDNKAVTTVQMDEETAGSATPTGDRTPHRTDSGLYTLGLC</sequence>
<feature type="transmembrane region" description="Helical" evidence="9">
    <location>
        <begin position="372"/>
        <end position="388"/>
    </location>
</feature>
<protein>
    <submittedName>
        <fullName evidence="11">Sugar transporter</fullName>
    </submittedName>
</protein>
<evidence type="ECO:0000313" key="11">
    <source>
        <dbReference type="EMBL" id="EHA57534.1"/>
    </source>
</evidence>
<dbReference type="Proteomes" id="UP000009058">
    <property type="component" value="Chromosome 1"/>
</dbReference>
<feature type="transmembrane region" description="Helical" evidence="9">
    <location>
        <begin position="84"/>
        <end position="103"/>
    </location>
</feature>
<evidence type="ECO:0000256" key="4">
    <source>
        <dbReference type="ARBA" id="ARBA00022692"/>
    </source>
</evidence>
<evidence type="ECO:0000259" key="10">
    <source>
        <dbReference type="PROSITE" id="PS50850"/>
    </source>
</evidence>
<dbReference type="RefSeq" id="XP_003710146.1">
    <property type="nucleotide sequence ID" value="XM_003710098.1"/>
</dbReference>
<evidence type="ECO:0000256" key="3">
    <source>
        <dbReference type="ARBA" id="ARBA00022448"/>
    </source>
</evidence>
<keyword evidence="3 7" id="KW-0813">Transport</keyword>
<dbReference type="KEGG" id="mgr:MGG_10530"/>
<dbReference type="Pfam" id="PF00083">
    <property type="entry name" value="Sugar_tr"/>
    <property type="match status" value="1"/>
</dbReference>
<dbReference type="InParanoid" id="G4MKE5"/>
<name>G4MKE5_PYRO7</name>
<keyword evidence="6 9" id="KW-0472">Membrane</keyword>
<feature type="transmembrane region" description="Helical" evidence="9">
    <location>
        <begin position="185"/>
        <end position="206"/>
    </location>
</feature>
<feature type="transmembrane region" description="Helical" evidence="9">
    <location>
        <begin position="7"/>
        <end position="25"/>
    </location>
</feature>
<dbReference type="HOGENOM" id="CLU_001265_30_13_1"/>
<evidence type="ECO:0000256" key="5">
    <source>
        <dbReference type="ARBA" id="ARBA00022989"/>
    </source>
</evidence>
<keyword evidence="4 9" id="KW-0812">Transmembrane</keyword>
<dbReference type="NCBIfam" id="TIGR00879">
    <property type="entry name" value="SP"/>
    <property type="match status" value="1"/>
</dbReference>
<dbReference type="OMA" id="FMQTFAP"/>
<proteinExistence type="inferred from homology"/>
<feature type="transmembrane region" description="Helical" evidence="9">
    <location>
        <begin position="442"/>
        <end position="461"/>
    </location>
</feature>
<dbReference type="EMBL" id="CM001231">
    <property type="protein sequence ID" value="EHA57534.1"/>
    <property type="molecule type" value="Genomic_DNA"/>
</dbReference>
<dbReference type="InterPro" id="IPR036259">
    <property type="entry name" value="MFS_trans_sf"/>
</dbReference>
<evidence type="ECO:0000256" key="1">
    <source>
        <dbReference type="ARBA" id="ARBA00004141"/>
    </source>
</evidence>
<feature type="transmembrane region" description="Helical" evidence="9">
    <location>
        <begin position="154"/>
        <end position="173"/>
    </location>
</feature>
<keyword evidence="11" id="KW-0762">Sugar transport</keyword>
<dbReference type="SUPFAM" id="SSF103473">
    <property type="entry name" value="MFS general substrate transporter"/>
    <property type="match status" value="1"/>
</dbReference>
<evidence type="ECO:0000256" key="6">
    <source>
        <dbReference type="ARBA" id="ARBA00023136"/>
    </source>
</evidence>
<dbReference type="PRINTS" id="PR00171">
    <property type="entry name" value="SUGRTRNSPORT"/>
</dbReference>
<accession>G4MKE5</accession>
<keyword evidence="5 9" id="KW-1133">Transmembrane helix</keyword>
<organism evidence="11 12">
    <name type="scientific">Pyricularia oryzae (strain 70-15 / ATCC MYA-4617 / FGSC 8958)</name>
    <name type="common">Rice blast fungus</name>
    <name type="synonym">Magnaporthe oryzae</name>
    <dbReference type="NCBI Taxonomy" id="242507"/>
    <lineage>
        <taxon>Eukaryota</taxon>
        <taxon>Fungi</taxon>
        <taxon>Dikarya</taxon>
        <taxon>Ascomycota</taxon>
        <taxon>Pezizomycotina</taxon>
        <taxon>Sordariomycetes</taxon>
        <taxon>Sordariomycetidae</taxon>
        <taxon>Magnaporthales</taxon>
        <taxon>Pyriculariaceae</taxon>
        <taxon>Pyricularia</taxon>
    </lineage>
</organism>
<feature type="domain" description="Major facilitator superfamily (MFS) profile" evidence="10">
    <location>
        <begin position="12"/>
        <end position="465"/>
    </location>
</feature>
<dbReference type="InterPro" id="IPR050360">
    <property type="entry name" value="MFS_Sugar_Transporters"/>
</dbReference>
<dbReference type="PROSITE" id="PS50850">
    <property type="entry name" value="MFS"/>
    <property type="match status" value="1"/>
</dbReference>
<dbReference type="InterPro" id="IPR005828">
    <property type="entry name" value="MFS_sugar_transport-like"/>
</dbReference>
<evidence type="ECO:0000313" key="12">
    <source>
        <dbReference type="Proteomes" id="UP000009058"/>
    </source>
</evidence>
<reference evidence="11 12" key="1">
    <citation type="journal article" date="2005" name="Nature">
        <title>The genome sequence of the rice blast fungus Magnaporthe grisea.</title>
        <authorList>
            <person name="Dean R.A."/>
            <person name="Talbot N.J."/>
            <person name="Ebbole D.J."/>
            <person name="Farman M.L."/>
            <person name="Mitchell T.K."/>
            <person name="Orbach M.J."/>
            <person name="Thon M."/>
            <person name="Kulkarni R."/>
            <person name="Xu J.R."/>
            <person name="Pan H."/>
            <person name="Read N.D."/>
            <person name="Lee Y.H."/>
            <person name="Carbone I."/>
            <person name="Brown D."/>
            <person name="Oh Y.Y."/>
            <person name="Donofrio N."/>
            <person name="Jeong J.S."/>
            <person name="Soanes D.M."/>
            <person name="Djonovic S."/>
            <person name="Kolomiets E."/>
            <person name="Rehmeyer C."/>
            <person name="Li W."/>
            <person name="Harding M."/>
            <person name="Kim S."/>
            <person name="Lebrun M.H."/>
            <person name="Bohnert H."/>
            <person name="Coughlan S."/>
            <person name="Butler J."/>
            <person name="Calvo S."/>
            <person name="Ma L.J."/>
            <person name="Nicol R."/>
            <person name="Purcell S."/>
            <person name="Nusbaum C."/>
            <person name="Galagan J.E."/>
            <person name="Birren B.W."/>
        </authorList>
    </citation>
    <scope>NUCLEOTIDE SEQUENCE [LARGE SCALE GENOMIC DNA]</scope>
    <source>
        <strain evidence="12">70-15 / ATCC MYA-4617 / FGSC 8958</strain>
    </source>
</reference>
<dbReference type="PROSITE" id="PS00216">
    <property type="entry name" value="SUGAR_TRANSPORT_1"/>
    <property type="match status" value="2"/>
</dbReference>
<keyword evidence="12" id="KW-1185">Reference proteome</keyword>
<dbReference type="GO" id="GO:0016020">
    <property type="term" value="C:membrane"/>
    <property type="evidence" value="ECO:0007669"/>
    <property type="project" value="UniProtKB-SubCell"/>
</dbReference>
<dbReference type="OrthoDB" id="6612291at2759"/>
<feature type="transmembrane region" description="Helical" evidence="9">
    <location>
        <begin position="338"/>
        <end position="360"/>
    </location>
</feature>
<evidence type="ECO:0000256" key="2">
    <source>
        <dbReference type="ARBA" id="ARBA00010992"/>
    </source>
</evidence>
<dbReference type="PANTHER" id="PTHR48022">
    <property type="entry name" value="PLASTIDIC GLUCOSE TRANSPORTER 4"/>
    <property type="match status" value="1"/>
</dbReference>
<comment type="subcellular location">
    <subcellularLocation>
        <location evidence="1">Membrane</location>
        <topology evidence="1">Multi-pass membrane protein</topology>
    </subcellularLocation>
</comment>
<dbReference type="eggNOG" id="KOG0254">
    <property type="taxonomic scope" value="Eukaryota"/>
</dbReference>